<dbReference type="Pfam" id="PF00702">
    <property type="entry name" value="Hydrolase"/>
    <property type="match status" value="1"/>
</dbReference>
<evidence type="ECO:0000313" key="16">
    <source>
        <dbReference type="EnsemblProtists" id="EOD12384"/>
    </source>
</evidence>
<dbReference type="InterPro" id="IPR004014">
    <property type="entry name" value="ATPase_P-typ_cation-transptr_N"/>
</dbReference>
<dbReference type="eggNOG" id="KOG0205">
    <property type="taxonomic scope" value="Eukaryota"/>
</dbReference>
<dbReference type="PaxDb" id="2903-EOD12384"/>
<comment type="subcellular location">
    <subcellularLocation>
        <location evidence="12">Cell membrane</location>
        <topology evidence="12">Multi-pass membrane protein</topology>
    </subcellularLocation>
    <subcellularLocation>
        <location evidence="1">Membrane</location>
        <topology evidence="1">Multi-pass membrane protein</topology>
    </subcellularLocation>
</comment>
<dbReference type="InterPro" id="IPR023214">
    <property type="entry name" value="HAD_sf"/>
</dbReference>
<proteinExistence type="inferred from homology"/>
<dbReference type="AlphaFoldDB" id="A0A0D3IM99"/>
<dbReference type="Gene3D" id="3.40.1110.10">
    <property type="entry name" value="Calcium-transporting ATPase, cytoplasmic domain N"/>
    <property type="match status" value="2"/>
</dbReference>
<dbReference type="GO" id="GO:0005886">
    <property type="term" value="C:plasma membrane"/>
    <property type="evidence" value="ECO:0007669"/>
    <property type="project" value="UniProtKB-SubCell"/>
</dbReference>
<dbReference type="NCBIfam" id="TIGR01647">
    <property type="entry name" value="ATPase-IIIA_H"/>
    <property type="match status" value="1"/>
</dbReference>
<evidence type="ECO:0000256" key="11">
    <source>
        <dbReference type="ARBA" id="ARBA00023136"/>
    </source>
</evidence>
<dbReference type="SUPFAM" id="SSF81653">
    <property type="entry name" value="Calcium ATPase, transduction domain A"/>
    <property type="match status" value="1"/>
</dbReference>
<feature type="transmembrane region" description="Helical" evidence="12">
    <location>
        <begin position="273"/>
        <end position="299"/>
    </location>
</feature>
<keyword evidence="8 12" id="KW-0460">Magnesium</keyword>
<feature type="domain" description="P-type ATPase A" evidence="14">
    <location>
        <begin position="125"/>
        <end position="224"/>
    </location>
</feature>
<comment type="caution">
    <text evidence="12">Lacks conserved residue(s) required for the propagation of feature annotation.</text>
</comment>
<name>A0A0D3IM99_EMIH1</name>
<dbReference type="PRINTS" id="PR00120">
    <property type="entry name" value="HATPASE"/>
</dbReference>
<dbReference type="Gene3D" id="3.40.50.1000">
    <property type="entry name" value="HAD superfamily/HAD-like"/>
    <property type="match status" value="2"/>
</dbReference>
<keyword evidence="12" id="KW-0375">Hydrogen ion transport</keyword>
<dbReference type="FunFam" id="3.40.1110.10:FF:000005">
    <property type="entry name" value="Plasma membrane ATPase"/>
    <property type="match status" value="1"/>
</dbReference>
<dbReference type="Pfam" id="PF00122">
    <property type="entry name" value="E1-E2_ATPase"/>
    <property type="match status" value="1"/>
</dbReference>
<evidence type="ECO:0000256" key="5">
    <source>
        <dbReference type="ARBA" id="ARBA00022723"/>
    </source>
</evidence>
<dbReference type="OMA" id="FWILIAW"/>
<dbReference type="KEGG" id="ehx:EMIHUDRAFT_67081"/>
<evidence type="ECO:0000256" key="6">
    <source>
        <dbReference type="ARBA" id="ARBA00022741"/>
    </source>
</evidence>
<evidence type="ECO:0000256" key="13">
    <source>
        <dbReference type="SAM" id="MobiDB-lite"/>
    </source>
</evidence>
<dbReference type="EnsemblProtists" id="EOD12384">
    <property type="protein sequence ID" value="EOD12384"/>
    <property type="gene ID" value="EMIHUDRAFT_67081"/>
</dbReference>
<keyword evidence="17" id="KW-1185">Reference proteome</keyword>
<dbReference type="InterPro" id="IPR018303">
    <property type="entry name" value="ATPase_P-typ_P_site"/>
</dbReference>
<evidence type="ECO:0000259" key="14">
    <source>
        <dbReference type="Pfam" id="PF00122"/>
    </source>
</evidence>
<keyword evidence="9 12" id="KW-1278">Translocase</keyword>
<feature type="region of interest" description="Disordered" evidence="13">
    <location>
        <begin position="1"/>
        <end position="31"/>
    </location>
</feature>
<dbReference type="InterPro" id="IPR008250">
    <property type="entry name" value="ATPase_P-typ_transduc_dom_A_sf"/>
</dbReference>
<keyword evidence="10 12" id="KW-1133">Transmembrane helix</keyword>
<evidence type="ECO:0000256" key="7">
    <source>
        <dbReference type="ARBA" id="ARBA00022840"/>
    </source>
</evidence>
<dbReference type="InterPro" id="IPR006534">
    <property type="entry name" value="P-type_ATPase_IIIA"/>
</dbReference>
<dbReference type="GO" id="GO:0005524">
    <property type="term" value="F:ATP binding"/>
    <property type="evidence" value="ECO:0007669"/>
    <property type="project" value="UniProtKB-UniRule"/>
</dbReference>
<dbReference type="SUPFAM" id="SSF81665">
    <property type="entry name" value="Calcium ATPase, transmembrane domain M"/>
    <property type="match status" value="1"/>
</dbReference>
<reference evidence="17" key="1">
    <citation type="journal article" date="2013" name="Nature">
        <title>Pan genome of the phytoplankton Emiliania underpins its global distribution.</title>
        <authorList>
            <person name="Read B.A."/>
            <person name="Kegel J."/>
            <person name="Klute M.J."/>
            <person name="Kuo A."/>
            <person name="Lefebvre S.C."/>
            <person name="Maumus F."/>
            <person name="Mayer C."/>
            <person name="Miller J."/>
            <person name="Monier A."/>
            <person name="Salamov A."/>
            <person name="Young J."/>
            <person name="Aguilar M."/>
            <person name="Claverie J.M."/>
            <person name="Frickenhaus S."/>
            <person name="Gonzalez K."/>
            <person name="Herman E.K."/>
            <person name="Lin Y.C."/>
            <person name="Napier J."/>
            <person name="Ogata H."/>
            <person name="Sarno A.F."/>
            <person name="Shmutz J."/>
            <person name="Schroeder D."/>
            <person name="de Vargas C."/>
            <person name="Verret F."/>
            <person name="von Dassow P."/>
            <person name="Valentin K."/>
            <person name="Van de Peer Y."/>
            <person name="Wheeler G."/>
            <person name="Dacks J.B."/>
            <person name="Delwiche C.F."/>
            <person name="Dyhrman S.T."/>
            <person name="Glockner G."/>
            <person name="John U."/>
            <person name="Richards T."/>
            <person name="Worden A.Z."/>
            <person name="Zhang X."/>
            <person name="Grigoriev I.V."/>
            <person name="Allen A.E."/>
            <person name="Bidle K."/>
            <person name="Borodovsky M."/>
            <person name="Bowler C."/>
            <person name="Brownlee C."/>
            <person name="Cock J.M."/>
            <person name="Elias M."/>
            <person name="Gladyshev V.N."/>
            <person name="Groth M."/>
            <person name="Guda C."/>
            <person name="Hadaegh A."/>
            <person name="Iglesias-Rodriguez M.D."/>
            <person name="Jenkins J."/>
            <person name="Jones B.M."/>
            <person name="Lawson T."/>
            <person name="Leese F."/>
            <person name="Lindquist E."/>
            <person name="Lobanov A."/>
            <person name="Lomsadze A."/>
            <person name="Malik S.B."/>
            <person name="Marsh M.E."/>
            <person name="Mackinder L."/>
            <person name="Mock T."/>
            <person name="Mueller-Roeber B."/>
            <person name="Pagarete A."/>
            <person name="Parker M."/>
            <person name="Probert I."/>
            <person name="Quesneville H."/>
            <person name="Raines C."/>
            <person name="Rensing S.A."/>
            <person name="Riano-Pachon D.M."/>
            <person name="Richier S."/>
            <person name="Rokitta S."/>
            <person name="Shiraiwa Y."/>
            <person name="Soanes D.M."/>
            <person name="van der Giezen M."/>
            <person name="Wahlund T.M."/>
            <person name="Williams B."/>
            <person name="Wilson W."/>
            <person name="Wolfe G."/>
            <person name="Wurch L.L."/>
        </authorList>
    </citation>
    <scope>NUCLEOTIDE SEQUENCE</scope>
</reference>
<dbReference type="PROSITE" id="PS00154">
    <property type="entry name" value="ATPASE_E1_E2"/>
    <property type="match status" value="1"/>
</dbReference>
<dbReference type="InterPro" id="IPR036412">
    <property type="entry name" value="HAD-like_sf"/>
</dbReference>
<dbReference type="STRING" id="2903.R1DUG3"/>
<organism evidence="16 17">
    <name type="scientific">Emiliania huxleyi (strain CCMP1516)</name>
    <dbReference type="NCBI Taxonomy" id="280463"/>
    <lineage>
        <taxon>Eukaryota</taxon>
        <taxon>Haptista</taxon>
        <taxon>Haptophyta</taxon>
        <taxon>Prymnesiophyceae</taxon>
        <taxon>Isochrysidales</taxon>
        <taxon>Noelaerhabdaceae</taxon>
        <taxon>Emiliania</taxon>
    </lineage>
</organism>
<evidence type="ECO:0000256" key="8">
    <source>
        <dbReference type="ARBA" id="ARBA00022842"/>
    </source>
</evidence>
<dbReference type="GeneID" id="17258579"/>
<evidence type="ECO:0000259" key="15">
    <source>
        <dbReference type="Pfam" id="PF00690"/>
    </source>
</evidence>
<dbReference type="InterPro" id="IPR044492">
    <property type="entry name" value="P_typ_ATPase_HD_dom"/>
</dbReference>
<evidence type="ECO:0000256" key="10">
    <source>
        <dbReference type="ARBA" id="ARBA00022989"/>
    </source>
</evidence>
<dbReference type="EC" id="7.1.2.1" evidence="12"/>
<dbReference type="PRINTS" id="PR00119">
    <property type="entry name" value="CATATPASE"/>
</dbReference>
<accession>A0A0D3IM99</accession>
<keyword evidence="3" id="KW-0597">Phosphoprotein</keyword>
<feature type="compositionally biased region" description="Basic and acidic residues" evidence="13">
    <location>
        <begin position="1"/>
        <end position="11"/>
    </location>
</feature>
<evidence type="ECO:0000256" key="12">
    <source>
        <dbReference type="RuleBase" id="RU362083"/>
    </source>
</evidence>
<dbReference type="FunFam" id="2.70.150.10:FF:000042">
    <property type="entry name" value="Plasma membrane ATPase"/>
    <property type="match status" value="1"/>
</dbReference>
<evidence type="ECO:0000256" key="1">
    <source>
        <dbReference type="ARBA" id="ARBA00004141"/>
    </source>
</evidence>
<evidence type="ECO:0000256" key="3">
    <source>
        <dbReference type="ARBA" id="ARBA00022553"/>
    </source>
</evidence>
<dbReference type="InterPro" id="IPR001757">
    <property type="entry name" value="P_typ_ATPase"/>
</dbReference>
<dbReference type="GO" id="GO:0008553">
    <property type="term" value="F:P-type proton-exporting transporter activity"/>
    <property type="evidence" value="ECO:0007669"/>
    <property type="project" value="UniProtKB-UniRule"/>
</dbReference>
<keyword evidence="4 12" id="KW-0812">Transmembrane</keyword>
<feature type="transmembrane region" description="Helical" evidence="12">
    <location>
        <begin position="243"/>
        <end position="261"/>
    </location>
</feature>
<evidence type="ECO:0000256" key="2">
    <source>
        <dbReference type="ARBA" id="ARBA00008804"/>
    </source>
</evidence>
<dbReference type="GO" id="GO:0016887">
    <property type="term" value="F:ATP hydrolysis activity"/>
    <property type="evidence" value="ECO:0007669"/>
    <property type="project" value="InterPro"/>
</dbReference>
<dbReference type="SFLD" id="SFLDG00002">
    <property type="entry name" value="C1.7:_P-type_atpase_like"/>
    <property type="match status" value="1"/>
</dbReference>
<keyword evidence="12" id="KW-0813">Transport</keyword>
<comment type="similarity">
    <text evidence="2 12">Belongs to the cation transport ATPase (P-type) (TC 3.A.3) family. Type IIIA subfamily.</text>
</comment>
<dbReference type="InterPro" id="IPR059000">
    <property type="entry name" value="ATPase_P-type_domA"/>
</dbReference>
<sequence>MCKPPLLDRDNQAPADEADEPEDLQTASEDSALKHRLDLQTGEDGLSEEEAARRLLQHGRNELPDLRTPKWRIFLEPRDTAHTLRAAQEWPDMSTLTALLLLNGFVGFFEDMRAGDAVAALKASLKPEAQVKRAGAWRKADASQLVPGDRVALAAGANVPADILLGRGMQVQVDQAALTGESLPVSLGEGSLVKMGSTIVSGETEGLVAHTGVNTFFGKTAALIGSTHDVGNFQKVILRITRALLLFSSLLVTAAVTYLSLTFDGEGYGVWPAVSFGAVLLVASIPIAMQVVCTATMALGSRLLAAKKAIVARLASIEQLAGMTVLCSDKTGTLTLNKMVLQEVLSYAKGADDAAILALAALATRWKEPPKDALDTLVLRAECLDRASLDRHEQLDFTPFDPKLRRTEATLRGPDGGVFDVVKGAPDVVLRLCDEANRSSIGAVFAAKVEELAQRGIRALAVARRPEGGGMEMVGMLTFLDPPRPDTKRTIERAMQQGVVVKMITGDHGAIARETARSLGMGDEIGASDSLPTILPGEEVPRTLGRDYGAMIEKSDGFAQVFPEHKFLIVEALRQRGHSVGMTGDGVNDAPALKKADVGIAVEGATDAARAAS</sequence>
<reference evidence="16" key="2">
    <citation type="submission" date="2024-10" db="UniProtKB">
        <authorList>
            <consortium name="EnsemblProtists"/>
        </authorList>
    </citation>
    <scope>IDENTIFICATION</scope>
</reference>
<dbReference type="FunFam" id="3.40.50.1000:FF:000211">
    <property type="entry name" value="Plasma membrane ATPase"/>
    <property type="match status" value="1"/>
</dbReference>
<dbReference type="RefSeq" id="XP_005764813.1">
    <property type="nucleotide sequence ID" value="XM_005764756.1"/>
</dbReference>
<dbReference type="SFLD" id="SFLDS00003">
    <property type="entry name" value="Haloacid_Dehalogenase"/>
    <property type="match status" value="1"/>
</dbReference>
<dbReference type="HOGENOM" id="CLU_002360_6_4_1"/>
<keyword evidence="6 12" id="KW-0547">Nucleotide-binding</keyword>
<dbReference type="PANTHER" id="PTHR42861">
    <property type="entry name" value="CALCIUM-TRANSPORTING ATPASE"/>
    <property type="match status" value="1"/>
</dbReference>
<dbReference type="SUPFAM" id="SSF56784">
    <property type="entry name" value="HAD-like"/>
    <property type="match status" value="1"/>
</dbReference>
<protein>
    <recommendedName>
        <fullName evidence="12">Plasma membrane ATPase</fullName>
        <ecNumber evidence="12">7.1.2.1</ecNumber>
    </recommendedName>
</protein>
<keyword evidence="7 12" id="KW-0067">ATP-binding</keyword>
<dbReference type="Proteomes" id="UP000013827">
    <property type="component" value="Unassembled WGS sequence"/>
</dbReference>
<dbReference type="Pfam" id="PF00690">
    <property type="entry name" value="Cation_ATPase_N"/>
    <property type="match status" value="1"/>
</dbReference>
<comment type="catalytic activity">
    <reaction evidence="12">
        <text>ATP + H2O + H(+)(in) = ADP + phosphate + 2 H(+)(out)</text>
        <dbReference type="Rhea" id="RHEA:20852"/>
        <dbReference type="ChEBI" id="CHEBI:15377"/>
        <dbReference type="ChEBI" id="CHEBI:15378"/>
        <dbReference type="ChEBI" id="CHEBI:30616"/>
        <dbReference type="ChEBI" id="CHEBI:43474"/>
        <dbReference type="ChEBI" id="CHEBI:456216"/>
        <dbReference type="EC" id="7.1.2.1"/>
    </reaction>
</comment>
<dbReference type="SFLD" id="SFLDF00027">
    <property type="entry name" value="p-type_atpase"/>
    <property type="match status" value="1"/>
</dbReference>
<dbReference type="InterPro" id="IPR023298">
    <property type="entry name" value="ATPase_P-typ_TM_dom_sf"/>
</dbReference>
<dbReference type="GO" id="GO:0120029">
    <property type="term" value="P:proton export across plasma membrane"/>
    <property type="evidence" value="ECO:0007669"/>
    <property type="project" value="UniProtKB-UniRule"/>
</dbReference>
<dbReference type="Gene3D" id="1.20.1110.10">
    <property type="entry name" value="Calcium-transporting ATPase, transmembrane domain"/>
    <property type="match status" value="1"/>
</dbReference>
<keyword evidence="11 12" id="KW-0472">Membrane</keyword>
<feature type="domain" description="Cation-transporting P-type ATPase N-terminal" evidence="15">
    <location>
        <begin position="39"/>
        <end position="76"/>
    </location>
</feature>
<dbReference type="NCBIfam" id="TIGR01494">
    <property type="entry name" value="ATPase_P-type"/>
    <property type="match status" value="2"/>
</dbReference>
<evidence type="ECO:0000256" key="4">
    <source>
        <dbReference type="ARBA" id="ARBA00022692"/>
    </source>
</evidence>
<keyword evidence="5" id="KW-0479">Metal-binding</keyword>
<evidence type="ECO:0000313" key="17">
    <source>
        <dbReference type="Proteomes" id="UP000013827"/>
    </source>
</evidence>
<dbReference type="InterPro" id="IPR023299">
    <property type="entry name" value="ATPase_P-typ_cyto_dom_N"/>
</dbReference>
<evidence type="ECO:0000256" key="9">
    <source>
        <dbReference type="ARBA" id="ARBA00022967"/>
    </source>
</evidence>
<keyword evidence="12" id="KW-0406">Ion transport</keyword>
<dbReference type="GO" id="GO:0046872">
    <property type="term" value="F:metal ion binding"/>
    <property type="evidence" value="ECO:0007669"/>
    <property type="project" value="UniProtKB-KW"/>
</dbReference>
<dbReference type="Gene3D" id="2.70.150.10">
    <property type="entry name" value="Calcium-transporting ATPase, cytoplasmic transduction domain A"/>
    <property type="match status" value="1"/>
</dbReference>